<protein>
    <submittedName>
        <fullName evidence="6">Methyl-accepting chemotaxis protein</fullName>
    </submittedName>
</protein>
<evidence type="ECO:0000256" key="2">
    <source>
        <dbReference type="ARBA" id="ARBA00029447"/>
    </source>
</evidence>
<dbReference type="PANTHER" id="PTHR32089:SF120">
    <property type="entry name" value="METHYL-ACCEPTING CHEMOTAXIS PROTEIN TLPQ"/>
    <property type="match status" value="1"/>
</dbReference>
<dbReference type="PANTHER" id="PTHR32089">
    <property type="entry name" value="METHYL-ACCEPTING CHEMOTAXIS PROTEIN MCPB"/>
    <property type="match status" value="1"/>
</dbReference>
<comment type="similarity">
    <text evidence="2">Belongs to the methyl-accepting chemotaxis (MCP) protein family.</text>
</comment>
<dbReference type="PROSITE" id="PS50111">
    <property type="entry name" value="CHEMOTAXIS_TRANSDUC_2"/>
    <property type="match status" value="1"/>
</dbReference>
<dbReference type="Gene3D" id="1.10.287.950">
    <property type="entry name" value="Methyl-accepting chemotaxis protein"/>
    <property type="match status" value="1"/>
</dbReference>
<comment type="caution">
    <text evidence="6">The sequence shown here is derived from an EMBL/GenBank/DDBJ whole genome shotgun (WGS) entry which is preliminary data.</text>
</comment>
<name>A0ABT2DAC6_9BURK</name>
<reference evidence="6 7" key="1">
    <citation type="submission" date="2022-08" db="EMBL/GenBank/DDBJ databases">
        <title>Reclassification of Massilia species as members of the genera Telluria, Duganella, Pseudoduganella, Mokoshia gen. nov. and Zemynaea gen. nov. using orthogonal and non-orthogonal genome-based approaches.</title>
        <authorList>
            <person name="Bowman J.P."/>
        </authorList>
    </citation>
    <scope>NUCLEOTIDE SEQUENCE [LARGE SCALE GENOMIC DNA]</scope>
    <source>
        <strain evidence="6 7">JCM 31605</strain>
    </source>
</reference>
<proteinExistence type="inferred from homology"/>
<gene>
    <name evidence="6" type="ORF">NX774_10040</name>
</gene>
<dbReference type="Pfam" id="PF00015">
    <property type="entry name" value="MCPsignal"/>
    <property type="match status" value="1"/>
</dbReference>
<dbReference type="InterPro" id="IPR004090">
    <property type="entry name" value="Chemotax_Me-accpt_rcpt"/>
</dbReference>
<keyword evidence="7" id="KW-1185">Reference proteome</keyword>
<feature type="domain" description="Methyl-accepting transducer" evidence="5">
    <location>
        <begin position="67"/>
        <end position="303"/>
    </location>
</feature>
<keyword evidence="1 3" id="KW-0807">Transducer</keyword>
<dbReference type="PRINTS" id="PR00260">
    <property type="entry name" value="CHEMTRNSDUCR"/>
</dbReference>
<evidence type="ECO:0000259" key="5">
    <source>
        <dbReference type="PROSITE" id="PS50111"/>
    </source>
</evidence>
<accession>A0ABT2DAC6</accession>
<evidence type="ECO:0000256" key="1">
    <source>
        <dbReference type="ARBA" id="ARBA00023224"/>
    </source>
</evidence>
<feature type="region of interest" description="Disordered" evidence="4">
    <location>
        <begin position="510"/>
        <end position="538"/>
    </location>
</feature>
<dbReference type="RefSeq" id="WP_258822033.1">
    <property type="nucleotide sequence ID" value="NZ_JANUHB010000002.1"/>
</dbReference>
<dbReference type="EMBL" id="JANUHB010000002">
    <property type="protein sequence ID" value="MCS0808258.1"/>
    <property type="molecule type" value="Genomic_DNA"/>
</dbReference>
<feature type="compositionally biased region" description="Polar residues" evidence="4">
    <location>
        <begin position="516"/>
        <end position="531"/>
    </location>
</feature>
<organism evidence="6 7">
    <name type="scientific">Massilia agilis</name>
    <dbReference type="NCBI Taxonomy" id="1811226"/>
    <lineage>
        <taxon>Bacteria</taxon>
        <taxon>Pseudomonadati</taxon>
        <taxon>Pseudomonadota</taxon>
        <taxon>Betaproteobacteria</taxon>
        <taxon>Burkholderiales</taxon>
        <taxon>Oxalobacteraceae</taxon>
        <taxon>Telluria group</taxon>
        <taxon>Massilia</taxon>
    </lineage>
</organism>
<dbReference type="InterPro" id="IPR004089">
    <property type="entry name" value="MCPsignal_dom"/>
</dbReference>
<evidence type="ECO:0000313" key="7">
    <source>
        <dbReference type="Proteomes" id="UP001206126"/>
    </source>
</evidence>
<dbReference type="SMART" id="SM00283">
    <property type="entry name" value="MA"/>
    <property type="match status" value="1"/>
</dbReference>
<evidence type="ECO:0000256" key="4">
    <source>
        <dbReference type="SAM" id="MobiDB-lite"/>
    </source>
</evidence>
<sequence length="538" mass="57842">MKELLQNQRAWLLPGAAILASTSLAFVIDAGPAWSALLGALATGSAAWLSARPRGETDEAIGRVGHAIDDIMIGAAETSYFVESVQKKIEEDVSTSGIVRQHAQDNAETTSRIAADAERAAKVATQVRAESVAGRSEIDAGLERIRHARDQADQAARAMALLQEHSRSIAGFTHTITEISLRTNLLALNAAIEAARAGEHGRGFAVVAGEVRQLAMRTREATGQIGAMTTSMIEQAESATRGMATLTTAVNQASGNVDTVHRLLGEIERSASESEKEIGRIAQAARAQAATTGAILQSLIGIEEHMLGTDKDLPRVAASAMSLATKAETIVEALSEGGVATEHDHIRVAAQEAAETIGQLFSKAVKAGAIGIDDLFDRRYQPIAGTDPQKYHTRFDRFTDKVLPPIQEGLLARLPEVSYAGAVDDKGYFPTHNKKFSQPLTGDYDVDIVNNRTKRIFDDRTGARCGAHQKPFLLQTYKRDTGEVMHDLSVPIYVDGRHWGGFRVGYRSRAKHETAAPQQGATTNSVAQQARQVRRTGA</sequence>
<dbReference type="Proteomes" id="UP001206126">
    <property type="component" value="Unassembled WGS sequence"/>
</dbReference>
<evidence type="ECO:0000256" key="3">
    <source>
        <dbReference type="PROSITE-ProRule" id="PRU00284"/>
    </source>
</evidence>
<dbReference type="SUPFAM" id="SSF58104">
    <property type="entry name" value="Methyl-accepting chemotaxis protein (MCP) signaling domain"/>
    <property type="match status" value="1"/>
</dbReference>
<evidence type="ECO:0000313" key="6">
    <source>
        <dbReference type="EMBL" id="MCS0808258.1"/>
    </source>
</evidence>